<dbReference type="RefSeq" id="XP_066705043.1">
    <property type="nucleotide sequence ID" value="XM_066839979.1"/>
</dbReference>
<proteinExistence type="predicted"/>
<feature type="compositionally biased region" description="Basic and acidic residues" evidence="1">
    <location>
        <begin position="32"/>
        <end position="55"/>
    </location>
</feature>
<organism evidence="2 3">
    <name type="scientific">Apiospora aurea</name>
    <dbReference type="NCBI Taxonomy" id="335848"/>
    <lineage>
        <taxon>Eukaryota</taxon>
        <taxon>Fungi</taxon>
        <taxon>Dikarya</taxon>
        <taxon>Ascomycota</taxon>
        <taxon>Pezizomycotina</taxon>
        <taxon>Sordariomycetes</taxon>
        <taxon>Xylariomycetidae</taxon>
        <taxon>Amphisphaeriales</taxon>
        <taxon>Apiosporaceae</taxon>
        <taxon>Apiospora</taxon>
    </lineage>
</organism>
<feature type="region of interest" description="Disordered" evidence="1">
    <location>
        <begin position="32"/>
        <end position="86"/>
    </location>
</feature>
<keyword evidence="3" id="KW-1185">Reference proteome</keyword>
<dbReference type="GeneID" id="92073041"/>
<evidence type="ECO:0000313" key="3">
    <source>
        <dbReference type="Proteomes" id="UP001391051"/>
    </source>
</evidence>
<evidence type="ECO:0000256" key="1">
    <source>
        <dbReference type="SAM" id="MobiDB-lite"/>
    </source>
</evidence>
<comment type="caution">
    <text evidence="2">The sequence shown here is derived from an EMBL/GenBank/DDBJ whole genome shotgun (WGS) entry which is preliminary data.</text>
</comment>
<accession>A0ABR1QSK8</accession>
<evidence type="ECO:0000313" key="2">
    <source>
        <dbReference type="EMBL" id="KAK7962932.1"/>
    </source>
</evidence>
<sequence length="105" mass="11768">MDPAAIQSTFLTNKPPPPVELTAWLNAVRSDTKATAHMKREAEEQVERRSGALEHMKRRLARSVGGEDHDDDDDDDDDDDADDEQRVVRALKTEANLRALIALCE</sequence>
<gene>
    <name evidence="2" type="ORF">PG986_003757</name>
</gene>
<dbReference type="EMBL" id="JAQQWE010000002">
    <property type="protein sequence ID" value="KAK7962932.1"/>
    <property type="molecule type" value="Genomic_DNA"/>
</dbReference>
<name>A0ABR1QSK8_9PEZI</name>
<dbReference type="Proteomes" id="UP001391051">
    <property type="component" value="Unassembled WGS sequence"/>
</dbReference>
<feature type="compositionally biased region" description="Acidic residues" evidence="1">
    <location>
        <begin position="68"/>
        <end position="83"/>
    </location>
</feature>
<protein>
    <submittedName>
        <fullName evidence="2">Uncharacterized protein</fullName>
    </submittedName>
</protein>
<reference evidence="2 3" key="1">
    <citation type="submission" date="2023-01" db="EMBL/GenBank/DDBJ databases">
        <title>Analysis of 21 Apiospora genomes using comparative genomics revels a genus with tremendous synthesis potential of carbohydrate active enzymes and secondary metabolites.</title>
        <authorList>
            <person name="Sorensen T."/>
        </authorList>
    </citation>
    <scope>NUCLEOTIDE SEQUENCE [LARGE SCALE GENOMIC DNA]</scope>
    <source>
        <strain evidence="2 3">CBS 24483</strain>
    </source>
</reference>